<dbReference type="AlphaFoldDB" id="A0A2G8RZI5"/>
<evidence type="ECO:0000256" key="1">
    <source>
        <dbReference type="SAM" id="MobiDB-lite"/>
    </source>
</evidence>
<feature type="compositionally biased region" description="Gly residues" evidence="1">
    <location>
        <begin position="348"/>
        <end position="358"/>
    </location>
</feature>
<feature type="compositionally biased region" description="Low complexity" evidence="1">
    <location>
        <begin position="362"/>
        <end position="375"/>
    </location>
</feature>
<name>A0A2G8RZI5_9APHY</name>
<protein>
    <recommendedName>
        <fullName evidence="4">Retrotransposon gag domain-containing protein</fullName>
    </recommendedName>
</protein>
<evidence type="ECO:0008006" key="4">
    <source>
        <dbReference type="Google" id="ProtNLM"/>
    </source>
</evidence>
<feature type="region of interest" description="Disordered" evidence="1">
    <location>
        <begin position="1"/>
        <end position="69"/>
    </location>
</feature>
<feature type="compositionally biased region" description="Polar residues" evidence="1">
    <location>
        <begin position="95"/>
        <end position="106"/>
    </location>
</feature>
<reference evidence="2 3" key="1">
    <citation type="journal article" date="2015" name="Sci. Rep.">
        <title>Chromosome-level genome map provides insights into diverse defense mechanisms in the medicinal fungus Ganoderma sinense.</title>
        <authorList>
            <person name="Zhu Y."/>
            <person name="Xu J."/>
            <person name="Sun C."/>
            <person name="Zhou S."/>
            <person name="Xu H."/>
            <person name="Nelson D.R."/>
            <person name="Qian J."/>
            <person name="Song J."/>
            <person name="Luo H."/>
            <person name="Xiang L."/>
            <person name="Li Y."/>
            <person name="Xu Z."/>
            <person name="Ji A."/>
            <person name="Wang L."/>
            <person name="Lu S."/>
            <person name="Hayward A."/>
            <person name="Sun W."/>
            <person name="Li X."/>
            <person name="Schwartz D.C."/>
            <person name="Wang Y."/>
            <person name="Chen S."/>
        </authorList>
    </citation>
    <scope>NUCLEOTIDE SEQUENCE [LARGE SCALE GENOMIC DNA]</scope>
    <source>
        <strain evidence="2 3">ZZ0214-1</strain>
    </source>
</reference>
<dbReference type="EMBL" id="AYKW01000034">
    <property type="protein sequence ID" value="PIL26897.1"/>
    <property type="molecule type" value="Genomic_DNA"/>
</dbReference>
<accession>A0A2G8RZI5</accession>
<organism evidence="2 3">
    <name type="scientific">Ganoderma sinense ZZ0214-1</name>
    <dbReference type="NCBI Taxonomy" id="1077348"/>
    <lineage>
        <taxon>Eukaryota</taxon>
        <taxon>Fungi</taxon>
        <taxon>Dikarya</taxon>
        <taxon>Basidiomycota</taxon>
        <taxon>Agaricomycotina</taxon>
        <taxon>Agaricomycetes</taxon>
        <taxon>Polyporales</taxon>
        <taxon>Polyporaceae</taxon>
        <taxon>Ganoderma</taxon>
    </lineage>
</organism>
<feature type="compositionally biased region" description="Polar residues" evidence="1">
    <location>
        <begin position="308"/>
        <end position="321"/>
    </location>
</feature>
<feature type="compositionally biased region" description="Basic and acidic residues" evidence="1">
    <location>
        <begin position="179"/>
        <end position="218"/>
    </location>
</feature>
<proteinExistence type="predicted"/>
<feature type="compositionally biased region" description="Basic and acidic residues" evidence="1">
    <location>
        <begin position="153"/>
        <end position="171"/>
    </location>
</feature>
<feature type="compositionally biased region" description="Polar residues" evidence="1">
    <location>
        <begin position="1"/>
        <end position="22"/>
    </location>
</feature>
<evidence type="ECO:0000313" key="2">
    <source>
        <dbReference type="EMBL" id="PIL26897.1"/>
    </source>
</evidence>
<evidence type="ECO:0000313" key="3">
    <source>
        <dbReference type="Proteomes" id="UP000230002"/>
    </source>
</evidence>
<sequence>MSTTSNAAKGKGTSNEAATTPSLPDITLGERLELEASGELLDPHSLPLADPEPVPSRGGRPPSRPDATEVALGVKWGLADYGRVMEGQSGRRVTRNTAQTVRSGESASAAPAGTYRGHRGTRLLQNVLLEPGAARPEASQQERGPETVSRLPVETRLEGAGDREDVRRDGSLLEDTDECRDGHLLEIERRDGRHLTQSDERREGSLPDESDQRREGSSGDRISPDLPGLEIGEWRGTDGTVADFAKRQQADTGHLDVNAIVVEVPETAESPKGHDGRYTTGQKQKHVPRATPQREFLQTFVGGDPTVRATSEPRQPPMTSTPRRHQTPASYKGDASQVPDSRWNPIAAGGGRGGGREGGNTPPDSSDPSSSSESSSSDDDGRGPSPEPDDPESDVPATPPRSKSPSKKRHRKKQREDTRETHKLLKRINLKPPAKWDGTPDLDKFDHWKYELNTWAELNKAPGYLIVKTMTNYVSGKASRFFMDHVANSNSEWSLENVYDGLFDYCFPDDFKAMLRRRLMTAKQGSLRVRDYVREIEHLASRFRDITEFQLVQIFWQGLNGYLQVELIDKGLGPETTALERLVKYAVRKEKANIEARKLQREFVTNVDLLTNNDLLTYNVQPN</sequence>
<dbReference type="OrthoDB" id="2758610at2759"/>
<feature type="region of interest" description="Disordered" evidence="1">
    <location>
        <begin position="87"/>
        <end position="119"/>
    </location>
</feature>
<feature type="compositionally biased region" description="Basic residues" evidence="1">
    <location>
        <begin position="404"/>
        <end position="413"/>
    </location>
</feature>
<comment type="caution">
    <text evidence="2">The sequence shown here is derived from an EMBL/GenBank/DDBJ whole genome shotgun (WGS) entry which is preliminary data.</text>
</comment>
<feature type="region of interest" description="Disordered" evidence="1">
    <location>
        <begin position="134"/>
        <end position="422"/>
    </location>
</feature>
<keyword evidence="3" id="KW-1185">Reference proteome</keyword>
<dbReference type="Proteomes" id="UP000230002">
    <property type="component" value="Unassembled WGS sequence"/>
</dbReference>
<gene>
    <name evidence="2" type="ORF">GSI_10035</name>
</gene>